<proteinExistence type="predicted"/>
<dbReference type="AlphaFoldDB" id="S4NJI1"/>
<protein>
    <recommendedName>
        <fullName evidence="3">Secreted protein</fullName>
    </recommendedName>
</protein>
<name>S4NJI1_9NEOP</name>
<feature type="chain" id="PRO_5004521625" description="Secreted protein" evidence="1">
    <location>
        <begin position="22"/>
        <end position="80"/>
    </location>
</feature>
<organism evidence="2">
    <name type="scientific">Pararge aegeria</name>
    <name type="common">speckled wood butterfly</name>
    <dbReference type="NCBI Taxonomy" id="116150"/>
    <lineage>
        <taxon>Eukaryota</taxon>
        <taxon>Metazoa</taxon>
        <taxon>Ecdysozoa</taxon>
        <taxon>Arthropoda</taxon>
        <taxon>Hexapoda</taxon>
        <taxon>Insecta</taxon>
        <taxon>Pterygota</taxon>
        <taxon>Neoptera</taxon>
        <taxon>Endopterygota</taxon>
        <taxon>Lepidoptera</taxon>
        <taxon>Glossata</taxon>
        <taxon>Ditrysia</taxon>
        <taxon>Papilionoidea</taxon>
        <taxon>Nymphalidae</taxon>
        <taxon>Satyrinae</taxon>
        <taxon>Satyrini</taxon>
        <taxon>Parargina</taxon>
        <taxon>Pararge</taxon>
    </lineage>
</organism>
<accession>S4NJI1</accession>
<evidence type="ECO:0000256" key="1">
    <source>
        <dbReference type="SAM" id="SignalP"/>
    </source>
</evidence>
<sequence length="80" mass="9046">MYLGFSIFYSLLLAMAKLVTTNSDANFDGSQCVKFDFRKCISRTVTILMAYRISTTGLGLHGNTINVLDYTLFLTYNQQD</sequence>
<reference evidence="2" key="2">
    <citation type="submission" date="2013-05" db="EMBL/GenBank/DDBJ databases">
        <authorList>
            <person name="Carter J.-M."/>
            <person name="Baker S.C."/>
            <person name="Pink R."/>
            <person name="Carter D.R.F."/>
            <person name="Collins A."/>
            <person name="Tomlin J."/>
            <person name="Gibbs M."/>
            <person name="Breuker C.J."/>
        </authorList>
    </citation>
    <scope>NUCLEOTIDE SEQUENCE</scope>
    <source>
        <tissue evidence="2">Ovary</tissue>
    </source>
</reference>
<reference evidence="2" key="1">
    <citation type="journal article" date="2013" name="BMC Genomics">
        <title>Unscrambling butterfly oogenesis.</title>
        <authorList>
            <person name="Carter J.M."/>
            <person name="Baker S.C."/>
            <person name="Pink R."/>
            <person name="Carter D.R."/>
            <person name="Collins A."/>
            <person name="Tomlin J."/>
            <person name="Gibbs M."/>
            <person name="Breuker C.J."/>
        </authorList>
    </citation>
    <scope>NUCLEOTIDE SEQUENCE</scope>
    <source>
        <tissue evidence="2">Ovary</tissue>
    </source>
</reference>
<feature type="signal peptide" evidence="1">
    <location>
        <begin position="1"/>
        <end position="21"/>
    </location>
</feature>
<evidence type="ECO:0000313" key="2">
    <source>
        <dbReference type="EMBL" id="JAA78851.1"/>
    </source>
</evidence>
<evidence type="ECO:0008006" key="3">
    <source>
        <dbReference type="Google" id="ProtNLM"/>
    </source>
</evidence>
<keyword evidence="1" id="KW-0732">Signal</keyword>
<dbReference type="EMBL" id="GAIX01013709">
    <property type="protein sequence ID" value="JAA78851.1"/>
    <property type="molecule type" value="Transcribed_RNA"/>
</dbReference>